<evidence type="ECO:0000313" key="1">
    <source>
        <dbReference type="EMBL" id="GAG77751.1"/>
    </source>
</evidence>
<protein>
    <submittedName>
        <fullName evidence="1">Uncharacterized protein</fullName>
    </submittedName>
</protein>
<proteinExistence type="predicted"/>
<sequence>MPKVVEQKSLFGDTVLATNLSHDDIIVLIHSYASKMGYDVHIGNTEQDKNPQFKKISRQMLTPHEFGLPPDVFSTIVEIDLLLLKGSIITHAIEVTTTVETANKAINDRYRNLFVAIPSLLVKAYIVVKDKDFSKAHSIVFSKANIKDGISEKVKIIRLSELTELGFEKLIMI</sequence>
<gene>
    <name evidence="1" type="ORF">S01H4_31102</name>
</gene>
<name>X1C036_9ZZZZ</name>
<organism evidence="1">
    <name type="scientific">marine sediment metagenome</name>
    <dbReference type="NCBI Taxonomy" id="412755"/>
    <lineage>
        <taxon>unclassified sequences</taxon>
        <taxon>metagenomes</taxon>
        <taxon>ecological metagenomes</taxon>
    </lineage>
</organism>
<dbReference type="AlphaFoldDB" id="X1C036"/>
<dbReference type="EMBL" id="BART01016120">
    <property type="protein sequence ID" value="GAG77751.1"/>
    <property type="molecule type" value="Genomic_DNA"/>
</dbReference>
<reference evidence="1" key="1">
    <citation type="journal article" date="2014" name="Front. Microbiol.">
        <title>High frequency of phylogenetically diverse reductive dehalogenase-homologous genes in deep subseafloor sedimentary metagenomes.</title>
        <authorList>
            <person name="Kawai M."/>
            <person name="Futagami T."/>
            <person name="Toyoda A."/>
            <person name="Takaki Y."/>
            <person name="Nishi S."/>
            <person name="Hori S."/>
            <person name="Arai W."/>
            <person name="Tsubouchi T."/>
            <person name="Morono Y."/>
            <person name="Uchiyama I."/>
            <person name="Ito T."/>
            <person name="Fujiyama A."/>
            <person name="Inagaki F."/>
            <person name="Takami H."/>
        </authorList>
    </citation>
    <scope>NUCLEOTIDE SEQUENCE</scope>
    <source>
        <strain evidence="1">Expedition CK06-06</strain>
    </source>
</reference>
<accession>X1C036</accession>
<comment type="caution">
    <text evidence="1">The sequence shown here is derived from an EMBL/GenBank/DDBJ whole genome shotgun (WGS) entry which is preliminary data.</text>
</comment>